<dbReference type="InterPro" id="IPR008554">
    <property type="entry name" value="Glutaredoxin-like"/>
</dbReference>
<dbReference type="SUPFAM" id="SSF52833">
    <property type="entry name" value="Thioredoxin-like"/>
    <property type="match status" value="1"/>
</dbReference>
<dbReference type="Pfam" id="PF05768">
    <property type="entry name" value="Glrx-like"/>
    <property type="match status" value="1"/>
</dbReference>
<keyword evidence="1" id="KW-0249">Electron transport</keyword>
<gene>
    <name evidence="2" type="ORF">AAFC00_003201</name>
</gene>
<dbReference type="Gene3D" id="3.40.30.10">
    <property type="entry name" value="Glutaredoxin"/>
    <property type="match status" value="1"/>
</dbReference>
<dbReference type="GeneID" id="95976903"/>
<reference evidence="2 3" key="1">
    <citation type="submission" date="2024-07" db="EMBL/GenBank/DDBJ databases">
        <title>Draft sequence of the Neodothiora populina.</title>
        <authorList>
            <person name="Drown D.D."/>
            <person name="Schuette U.S."/>
            <person name="Buechlein A.B."/>
            <person name="Rusch D.R."/>
            <person name="Winton L.W."/>
            <person name="Adams G.A."/>
        </authorList>
    </citation>
    <scope>NUCLEOTIDE SEQUENCE [LARGE SCALE GENOMIC DNA]</scope>
    <source>
        <strain evidence="2 3">CPC 39397</strain>
    </source>
</reference>
<dbReference type="PANTHER" id="PTHR33558">
    <property type="entry name" value="GLUTAREDOXIN-LIKE PROTEIN C5ORF63 HOMOLOG"/>
    <property type="match status" value="1"/>
</dbReference>
<dbReference type="Proteomes" id="UP001562354">
    <property type="component" value="Unassembled WGS sequence"/>
</dbReference>
<dbReference type="PANTHER" id="PTHR33558:SF1">
    <property type="entry name" value="GLUTAREDOXIN-LIKE PROTEIN C5ORF63 HOMOLOG"/>
    <property type="match status" value="1"/>
</dbReference>
<proteinExistence type="inferred from homology"/>
<dbReference type="InterPro" id="IPR052565">
    <property type="entry name" value="Glutaredoxin-like_YDR286C"/>
</dbReference>
<keyword evidence="1" id="KW-0813">Transport</keyword>
<dbReference type="EMBL" id="JBFMKM010000012">
    <property type="protein sequence ID" value="KAL1302873.1"/>
    <property type="molecule type" value="Genomic_DNA"/>
</dbReference>
<accession>A0ABR3PAC9</accession>
<evidence type="ECO:0000313" key="3">
    <source>
        <dbReference type="Proteomes" id="UP001562354"/>
    </source>
</evidence>
<evidence type="ECO:0000256" key="1">
    <source>
        <dbReference type="RuleBase" id="RU363082"/>
    </source>
</evidence>
<dbReference type="RefSeq" id="XP_069199149.1">
    <property type="nucleotide sequence ID" value="XM_069342643.1"/>
</dbReference>
<evidence type="ECO:0000313" key="2">
    <source>
        <dbReference type="EMBL" id="KAL1302873.1"/>
    </source>
</evidence>
<protein>
    <recommendedName>
        <fullName evidence="1">Glutaredoxin-like protein</fullName>
    </recommendedName>
</protein>
<organism evidence="2 3">
    <name type="scientific">Neodothiora populina</name>
    <dbReference type="NCBI Taxonomy" id="2781224"/>
    <lineage>
        <taxon>Eukaryota</taxon>
        <taxon>Fungi</taxon>
        <taxon>Dikarya</taxon>
        <taxon>Ascomycota</taxon>
        <taxon>Pezizomycotina</taxon>
        <taxon>Dothideomycetes</taxon>
        <taxon>Dothideomycetidae</taxon>
        <taxon>Dothideales</taxon>
        <taxon>Dothioraceae</taxon>
        <taxon>Neodothiora</taxon>
    </lineage>
</organism>
<comment type="caution">
    <text evidence="2">The sequence shown here is derived from an EMBL/GenBank/DDBJ whole genome shotgun (WGS) entry which is preliminary data.</text>
</comment>
<name>A0ABR3PAC9_9PEZI</name>
<dbReference type="InterPro" id="IPR036249">
    <property type="entry name" value="Thioredoxin-like_sf"/>
</dbReference>
<keyword evidence="3" id="KW-1185">Reference proteome</keyword>
<sequence length="117" mass="13594">MIPTFALRRYVCRLTLFTRANCGLCDNAKQVLSNVWDRRPFEYDEIDVMAPSQQKWKDLYEFDTPVVHVDKVEENMTTEVSTTAKARKLMHRFKEDEVQKLMDDALMHSPSSSSSSS</sequence>
<comment type="similarity">
    <text evidence="1">Belongs to the glutaredoxin family.</text>
</comment>